<dbReference type="EMBL" id="HBGW01057642">
    <property type="protein sequence ID" value="CAD9597076.1"/>
    <property type="molecule type" value="Transcribed_RNA"/>
</dbReference>
<sequence>MAEADVRLTSVSRDGTKLSEIIPAGAMRRADGKSALVGKWQIPNVPGAVTLVVSGASVKSEECPFGNQPLMGEIEESEDLLGLHITMGGFPMKAWLKQDGGSTRLEFSNGGRWTKV</sequence>
<reference evidence="1" key="1">
    <citation type="submission" date="2021-01" db="EMBL/GenBank/DDBJ databases">
        <authorList>
            <person name="Corre E."/>
            <person name="Pelletier E."/>
            <person name="Niang G."/>
            <person name="Scheremetjew M."/>
            <person name="Finn R."/>
            <person name="Kale V."/>
            <person name="Holt S."/>
            <person name="Cochrane G."/>
            <person name="Meng A."/>
            <person name="Brown T."/>
            <person name="Cohen L."/>
        </authorList>
    </citation>
    <scope>NUCLEOTIDE SEQUENCE</scope>
    <source>
        <strain evidence="1">RCC3387</strain>
    </source>
</reference>
<name>A0A7S2L6J0_9DINO</name>
<gene>
    <name evidence="1" type="ORF">BRAN1462_LOCUS36624</name>
</gene>
<accession>A0A7S2L6J0</accession>
<organism evidence="1">
    <name type="scientific">Zooxanthella nutricula</name>
    <dbReference type="NCBI Taxonomy" id="1333877"/>
    <lineage>
        <taxon>Eukaryota</taxon>
        <taxon>Sar</taxon>
        <taxon>Alveolata</taxon>
        <taxon>Dinophyceae</taxon>
        <taxon>Peridiniales</taxon>
        <taxon>Peridiniales incertae sedis</taxon>
        <taxon>Zooxanthella</taxon>
    </lineage>
</organism>
<dbReference type="AlphaFoldDB" id="A0A7S2L6J0"/>
<proteinExistence type="predicted"/>
<evidence type="ECO:0000313" key="1">
    <source>
        <dbReference type="EMBL" id="CAD9597076.1"/>
    </source>
</evidence>
<protein>
    <submittedName>
        <fullName evidence="1">Uncharacterized protein</fullName>
    </submittedName>
</protein>